<protein>
    <submittedName>
        <fullName evidence="1">Uncharacterized protein</fullName>
    </submittedName>
</protein>
<dbReference type="InterPro" id="IPR038499">
    <property type="entry name" value="BRO1_sf"/>
</dbReference>
<dbReference type="Gene3D" id="1.25.40.280">
    <property type="entry name" value="alix/aip1 like domains"/>
    <property type="match status" value="1"/>
</dbReference>
<organism evidence="1 2">
    <name type="scientific">Taxus chinensis</name>
    <name type="common">Chinese yew</name>
    <name type="synonym">Taxus wallichiana var. chinensis</name>
    <dbReference type="NCBI Taxonomy" id="29808"/>
    <lineage>
        <taxon>Eukaryota</taxon>
        <taxon>Viridiplantae</taxon>
        <taxon>Streptophyta</taxon>
        <taxon>Embryophyta</taxon>
        <taxon>Tracheophyta</taxon>
        <taxon>Spermatophyta</taxon>
        <taxon>Pinopsida</taxon>
        <taxon>Pinidae</taxon>
        <taxon>Conifers II</taxon>
        <taxon>Cupressales</taxon>
        <taxon>Taxaceae</taxon>
        <taxon>Taxus</taxon>
    </lineage>
</organism>
<proteinExistence type="predicted"/>
<evidence type="ECO:0000313" key="1">
    <source>
        <dbReference type="EMBL" id="KAH9312625.1"/>
    </source>
</evidence>
<feature type="non-terminal residue" evidence="1">
    <location>
        <position position="97"/>
    </location>
</feature>
<dbReference type="Proteomes" id="UP000824469">
    <property type="component" value="Unassembled WGS sequence"/>
</dbReference>
<gene>
    <name evidence="1" type="ORF">KI387_027660</name>
</gene>
<keyword evidence="2" id="KW-1185">Reference proteome</keyword>
<evidence type="ECO:0000313" key="2">
    <source>
        <dbReference type="Proteomes" id="UP000824469"/>
    </source>
</evidence>
<accession>A0AA38FYB4</accession>
<comment type="caution">
    <text evidence="1">The sequence shown here is derived from an EMBL/GenBank/DDBJ whole genome shotgun (WGS) entry which is preliminary data.</text>
</comment>
<name>A0AA38FYB4_TAXCH</name>
<feature type="non-terminal residue" evidence="1">
    <location>
        <position position="1"/>
    </location>
</feature>
<sequence>AVTVQKAEAKATSGGLLAKLHYGVVQFLEEAGNLLKSSVGDWNDVSDRFRRFISGCSILHEARSRRYIAGDLKAAEQLGLAVGVLRIAMSSFQGKLP</sequence>
<dbReference type="AlphaFoldDB" id="A0AA38FYB4"/>
<reference evidence="1 2" key="1">
    <citation type="journal article" date="2021" name="Nat. Plants">
        <title>The Taxus genome provides insights into paclitaxel biosynthesis.</title>
        <authorList>
            <person name="Xiong X."/>
            <person name="Gou J."/>
            <person name="Liao Q."/>
            <person name="Li Y."/>
            <person name="Zhou Q."/>
            <person name="Bi G."/>
            <person name="Li C."/>
            <person name="Du R."/>
            <person name="Wang X."/>
            <person name="Sun T."/>
            <person name="Guo L."/>
            <person name="Liang H."/>
            <person name="Lu P."/>
            <person name="Wu Y."/>
            <person name="Zhang Z."/>
            <person name="Ro D.K."/>
            <person name="Shang Y."/>
            <person name="Huang S."/>
            <person name="Yan J."/>
        </authorList>
    </citation>
    <scope>NUCLEOTIDE SEQUENCE [LARGE SCALE GENOMIC DNA]</scope>
    <source>
        <strain evidence="1">Ta-2019</strain>
    </source>
</reference>
<dbReference type="PANTHER" id="PTHR23032:SF20">
    <property type="entry name" value="ENDOSOMAL TARGETING BRO1-LIKE DOMAIN-CONTAINING PROTEIN"/>
    <property type="match status" value="1"/>
</dbReference>
<dbReference type="EMBL" id="JAHRHJ020000006">
    <property type="protein sequence ID" value="KAH9312625.1"/>
    <property type="molecule type" value="Genomic_DNA"/>
</dbReference>
<dbReference type="InterPro" id="IPR038898">
    <property type="entry name" value="BROX"/>
</dbReference>
<dbReference type="PANTHER" id="PTHR23032">
    <property type="entry name" value="BRO1 DOMAIN-CONTAINING PROTEIN BROX"/>
    <property type="match status" value="1"/>
</dbReference>